<dbReference type="Proteomes" id="UP000094444">
    <property type="component" value="Unassembled WGS sequence"/>
</dbReference>
<name>A0A2P5IAB6_DIAHE</name>
<protein>
    <submittedName>
        <fullName evidence="1">Uncharacterized protein</fullName>
    </submittedName>
</protein>
<organism evidence="1 2">
    <name type="scientific">Diaporthe helianthi</name>
    <dbReference type="NCBI Taxonomy" id="158607"/>
    <lineage>
        <taxon>Eukaryota</taxon>
        <taxon>Fungi</taxon>
        <taxon>Dikarya</taxon>
        <taxon>Ascomycota</taxon>
        <taxon>Pezizomycotina</taxon>
        <taxon>Sordariomycetes</taxon>
        <taxon>Sordariomycetidae</taxon>
        <taxon>Diaporthales</taxon>
        <taxon>Diaporthaceae</taxon>
        <taxon>Diaporthe</taxon>
    </lineage>
</organism>
<proteinExistence type="predicted"/>
<sequence length="126" mass="15032">MSLHSYYLDDSVRNLQTFEDLFKRAQSFAARAFQRLKGRNDVDFKRDFELIFKTPDRDQELTPVSHHVARELWSFAYDWHRTPGRGHAAVRIYWDGARRYRCVAPSILDPVNHTEGFEDRGRMERL</sequence>
<evidence type="ECO:0000313" key="2">
    <source>
        <dbReference type="Proteomes" id="UP000094444"/>
    </source>
</evidence>
<accession>A0A2P5IAB6</accession>
<dbReference type="AlphaFoldDB" id="A0A2P5IAB6"/>
<dbReference type="EMBL" id="MAVT02000113">
    <property type="protein sequence ID" value="POS79457.1"/>
    <property type="molecule type" value="Genomic_DNA"/>
</dbReference>
<gene>
    <name evidence="1" type="ORF">DHEL01_v202161</name>
</gene>
<dbReference type="InParanoid" id="A0A2P5IAB6"/>
<keyword evidence="2" id="KW-1185">Reference proteome</keyword>
<evidence type="ECO:0000313" key="1">
    <source>
        <dbReference type="EMBL" id="POS79457.1"/>
    </source>
</evidence>
<reference evidence="1" key="1">
    <citation type="submission" date="2017-09" db="EMBL/GenBank/DDBJ databases">
        <title>Polyketide synthases of a Diaporthe helianthi virulent isolate.</title>
        <authorList>
            <person name="Baroncelli R."/>
        </authorList>
    </citation>
    <scope>NUCLEOTIDE SEQUENCE [LARGE SCALE GENOMIC DNA]</scope>
    <source>
        <strain evidence="1">7/96</strain>
    </source>
</reference>
<comment type="caution">
    <text evidence="1">The sequence shown here is derived from an EMBL/GenBank/DDBJ whole genome shotgun (WGS) entry which is preliminary data.</text>
</comment>